<feature type="compositionally biased region" description="Basic and acidic residues" evidence="1">
    <location>
        <begin position="564"/>
        <end position="576"/>
    </location>
</feature>
<feature type="region of interest" description="Disordered" evidence="1">
    <location>
        <begin position="876"/>
        <end position="974"/>
    </location>
</feature>
<dbReference type="PANTHER" id="PTHR22042">
    <property type="entry name" value="TANKYRASE 1 BINDING PROTEIN"/>
    <property type="match status" value="1"/>
</dbReference>
<feature type="compositionally biased region" description="Polar residues" evidence="1">
    <location>
        <begin position="1583"/>
        <end position="1595"/>
    </location>
</feature>
<dbReference type="SMART" id="SM01319">
    <property type="entry name" value="Tankyrase_bdg_C"/>
    <property type="match status" value="1"/>
</dbReference>
<reference evidence="3" key="4">
    <citation type="submission" date="2025-08" db="UniProtKB">
        <authorList>
            <consortium name="Ensembl"/>
        </authorList>
    </citation>
    <scope>IDENTIFICATION</scope>
</reference>
<feature type="compositionally biased region" description="Basic and acidic residues" evidence="1">
    <location>
        <begin position="1468"/>
        <end position="1502"/>
    </location>
</feature>
<evidence type="ECO:0000313" key="3">
    <source>
        <dbReference type="Ensembl" id="ENSRFEP00010030948.1"/>
    </source>
</evidence>
<feature type="region of interest" description="Disordered" evidence="1">
    <location>
        <begin position="1063"/>
        <end position="1145"/>
    </location>
</feature>
<feature type="compositionally biased region" description="Basic and acidic residues" evidence="1">
    <location>
        <begin position="321"/>
        <end position="338"/>
    </location>
</feature>
<evidence type="ECO:0000256" key="1">
    <source>
        <dbReference type="SAM" id="MobiDB-lite"/>
    </source>
</evidence>
<reference evidence="4" key="3">
    <citation type="submission" date="2018-12" db="EMBL/GenBank/DDBJ databases">
        <title>G10K-VGP greater horseshoe bat female genome, primary haplotype.</title>
        <authorList>
            <person name="Teeling E."/>
            <person name="Myers G."/>
            <person name="Vernes S."/>
            <person name="Pippel M."/>
            <person name="Winkler S."/>
            <person name="Fedrigo O."/>
            <person name="Rhie A."/>
            <person name="Koren S."/>
            <person name="Phillippy A."/>
            <person name="Lewin H."/>
            <person name="Damas J."/>
            <person name="Howe K."/>
            <person name="Mountcastle J."/>
            <person name="Jarvis E.D."/>
        </authorList>
    </citation>
    <scope>NUCLEOTIDE SEQUENCE [LARGE SCALE GENOMIC DNA]</scope>
</reference>
<reference evidence="3 4" key="1">
    <citation type="journal article" date="2015" name="Annu Rev Anim Biosci">
        <title>The Genome 10K Project: a way forward.</title>
        <authorList>
            <person name="Koepfli K.P."/>
            <person name="Paten B."/>
            <person name="O'Brien S.J."/>
            <person name="Koepfli K.P."/>
            <person name="Paten B."/>
            <person name="Antunes A."/>
            <person name="Belov K."/>
            <person name="Bustamante C."/>
            <person name="Castoe T.A."/>
            <person name="Clawson H."/>
            <person name="Crawford A.J."/>
            <person name="Diekhans M."/>
            <person name="Distel D."/>
            <person name="Durbin R."/>
            <person name="Earl D."/>
            <person name="Fujita M.K."/>
            <person name="Gamble T."/>
            <person name="Georges A."/>
            <person name="Gemmell N."/>
            <person name="Gilbert M.T."/>
            <person name="Graves J.M."/>
            <person name="Green R.E."/>
            <person name="Hickey G."/>
            <person name="Jarvis E.D."/>
            <person name="Johnson W."/>
            <person name="Komissarov A."/>
            <person name="Korf I."/>
            <person name="Kuhn R."/>
            <person name="Larkin D.M."/>
            <person name="Lewin H."/>
            <person name="Lopez J.V."/>
            <person name="Ma J."/>
            <person name="Marques-Bonet T."/>
            <person name="Miller W."/>
            <person name="Murphy R."/>
            <person name="Pevzner P."/>
            <person name="Shapiro B."/>
            <person name="Steiner C."/>
            <person name="Tamazian G."/>
            <person name="Venkatesh B."/>
            <person name="Wang J."/>
            <person name="Wayne R."/>
            <person name="Wiley E."/>
            <person name="Yang H."/>
            <person name="Zhang G."/>
            <person name="Haussler D."/>
            <person name="Ryder O."/>
            <person name="O'Brien S.J."/>
        </authorList>
    </citation>
    <scope>NUCLEOTIDE SEQUENCE</scope>
</reference>
<reference evidence="3" key="5">
    <citation type="submission" date="2025-09" db="UniProtKB">
        <authorList>
            <consortium name="Ensembl"/>
        </authorList>
    </citation>
    <scope>IDENTIFICATION</scope>
</reference>
<feature type="region of interest" description="Disordered" evidence="1">
    <location>
        <begin position="35"/>
        <end position="128"/>
    </location>
</feature>
<name>A0A671G4V1_RHIFE</name>
<feature type="region of interest" description="Disordered" evidence="1">
    <location>
        <begin position="1159"/>
        <end position="1199"/>
    </location>
</feature>
<feature type="region of interest" description="Disordered" evidence="1">
    <location>
        <begin position="767"/>
        <end position="789"/>
    </location>
</feature>
<organism evidence="3 4">
    <name type="scientific">Rhinolophus ferrumequinum</name>
    <name type="common">Greater horseshoe bat</name>
    <dbReference type="NCBI Taxonomy" id="59479"/>
    <lineage>
        <taxon>Eukaryota</taxon>
        <taxon>Metazoa</taxon>
        <taxon>Chordata</taxon>
        <taxon>Craniata</taxon>
        <taxon>Vertebrata</taxon>
        <taxon>Euteleostomi</taxon>
        <taxon>Mammalia</taxon>
        <taxon>Eutheria</taxon>
        <taxon>Laurasiatheria</taxon>
        <taxon>Chiroptera</taxon>
        <taxon>Yinpterochiroptera</taxon>
        <taxon>Rhinolophoidea</taxon>
        <taxon>Rhinolophidae</taxon>
        <taxon>Rhinolophinae</taxon>
        <taxon>Rhinolophus</taxon>
    </lineage>
</organism>
<protein>
    <submittedName>
        <fullName evidence="3">KIAA1671</fullName>
    </submittedName>
</protein>
<feature type="region of interest" description="Disordered" evidence="1">
    <location>
        <begin position="1544"/>
        <end position="1654"/>
    </location>
</feature>
<feature type="compositionally biased region" description="Basic and acidic residues" evidence="1">
    <location>
        <begin position="642"/>
        <end position="664"/>
    </location>
</feature>
<feature type="region of interest" description="Disordered" evidence="1">
    <location>
        <begin position="1008"/>
        <end position="1046"/>
    </location>
</feature>
<dbReference type="InterPro" id="IPR040006">
    <property type="entry name" value="TNKS1BP1-like"/>
</dbReference>
<feature type="compositionally biased region" description="Polar residues" evidence="1">
    <location>
        <begin position="1364"/>
        <end position="1374"/>
    </location>
</feature>
<gene>
    <name evidence="3" type="primary">KIAA1671</name>
</gene>
<feature type="region of interest" description="Disordered" evidence="1">
    <location>
        <begin position="156"/>
        <end position="433"/>
    </location>
</feature>
<feature type="compositionally biased region" description="Basic and acidic residues" evidence="1">
    <location>
        <begin position="1404"/>
        <end position="1433"/>
    </location>
</feature>
<feature type="compositionally biased region" description="Basic and acidic residues" evidence="1">
    <location>
        <begin position="299"/>
        <end position="310"/>
    </location>
</feature>
<dbReference type="Proteomes" id="UP000472240">
    <property type="component" value="Chromosome 25"/>
</dbReference>
<dbReference type="InterPro" id="IPR032764">
    <property type="entry name" value="Tankyrase-bd_C"/>
</dbReference>
<proteinExistence type="predicted"/>
<dbReference type="Pfam" id="PF15327">
    <property type="entry name" value="Tankyrase_bdg_C"/>
    <property type="match status" value="1"/>
</dbReference>
<feature type="compositionally biased region" description="Basic and acidic residues" evidence="1">
    <location>
        <begin position="946"/>
        <end position="960"/>
    </location>
</feature>
<feature type="region of interest" description="Disordered" evidence="1">
    <location>
        <begin position="1238"/>
        <end position="1530"/>
    </location>
</feature>
<dbReference type="OMA" id="ADQSGHC"/>
<dbReference type="InParanoid" id="A0A671G4V1"/>
<dbReference type="Ensembl" id="ENSRFET00010033563.1">
    <property type="protein sequence ID" value="ENSRFEP00010030948.1"/>
    <property type="gene ID" value="ENSRFEG00010020453.1"/>
</dbReference>
<feature type="compositionally biased region" description="Basic and acidic residues" evidence="1">
    <location>
        <begin position="386"/>
        <end position="407"/>
    </location>
</feature>
<dbReference type="GO" id="GO:0045171">
    <property type="term" value="C:intercellular bridge"/>
    <property type="evidence" value="ECO:0007669"/>
    <property type="project" value="Ensembl"/>
</dbReference>
<dbReference type="CTD" id="85379"/>
<dbReference type="KEGG" id="rfq:117017753"/>
<feature type="compositionally biased region" description="Basic and acidic residues" evidence="1">
    <location>
        <begin position="1614"/>
        <end position="1623"/>
    </location>
</feature>
<evidence type="ECO:0000259" key="2">
    <source>
        <dbReference type="SMART" id="SM01319"/>
    </source>
</evidence>
<feature type="region of interest" description="Disordered" evidence="1">
    <location>
        <begin position="1"/>
        <end position="21"/>
    </location>
</feature>
<accession>A0A671G4V1</accession>
<feature type="compositionally biased region" description="Basic and acidic residues" evidence="1">
    <location>
        <begin position="483"/>
        <end position="501"/>
    </location>
</feature>
<feature type="compositionally biased region" description="Basic and acidic residues" evidence="1">
    <location>
        <begin position="1450"/>
        <end position="1460"/>
    </location>
</feature>
<dbReference type="RefSeq" id="XP_032954213.1">
    <property type="nucleotide sequence ID" value="XM_033098322.1"/>
</dbReference>
<reference evidence="3 4" key="2">
    <citation type="journal article" date="2018" name="Annu Rev Anim Biosci">
        <title>Bat Biology, Genomes, and the Bat1K Project: To Generate Chromosome-Level Genomes for All Living Bat Species.</title>
        <authorList>
            <person name="Teeling E.C."/>
            <person name="Vernes S.C."/>
            <person name="Davalos L.M."/>
            <person name="Ray D.A."/>
            <person name="Gilbert M.T.P."/>
            <person name="Myers E."/>
        </authorList>
    </citation>
    <scope>NUCLEOTIDE SEQUENCE</scope>
</reference>
<feature type="compositionally biased region" description="Basic and acidic residues" evidence="1">
    <location>
        <begin position="614"/>
        <end position="624"/>
    </location>
</feature>
<feature type="compositionally biased region" description="Basic and acidic residues" evidence="1">
    <location>
        <begin position="1343"/>
        <end position="1353"/>
    </location>
</feature>
<feature type="compositionally biased region" description="Low complexity" evidence="1">
    <location>
        <begin position="119"/>
        <end position="128"/>
    </location>
</feature>
<sequence length="1831" mass="199925">MATRVEVGSITSLTGVPGLGEITQEETLKRTYFRQAADTSGAPSARLLEGKSPLRSPTRLLPLPRLAPKPFFKEKAPDVKSSPVSLRPSPTRPSPSSGPPQDVVAKDQGDRMPSLVGQEAGSGESLRRSSSLFNKAAFLRPSPNTMILFETTKAGPALGKGVSEGTQEANAGVSQESPSVSRPEVATKPTLPTRKPGGTLPRPASLTQDRRQTATQEETGPKELLSKASSVEDTGDPTGQPRPRLKRRPVSAIFIEAIQPQKPGPGGPATMGRAPPTPPEKSWVRRPRPLSMDLTAPFESREALLKKVADEATAGPTAQRRGPERSDPEPRVDGECLVKAEAPLPDPDSDFLEVAKMSRKRREKLLSKQVEPGSLRTAGGSAKGTPTDDQKLGEEKAKLGGEPEKAPESPSPRLGKGQEIAEVKSRASNGEIRTRAEWTSRGSVKKRLSLFGEESTSALGVGSEPPLATAVPETEKAGVSVQERIKGWATEKPEAKPEVRRKVGSARPLSADLTKLFSSSSNGVNYEKCSELSGEPAKELREKQKEEPGLDGGSAPRSPWKPGTLREKCRQTERKNSSHGVPDSCRSESLVGALRSSDSTPEDDGSFQTVRATVFEHHVERHTVADQSGHCPSATSPADLTHISELKPRPERGSRLGKDTPEKTILKKENSRWFENLDTEKLGQTPLLNGDPKQYHMPLLEKYPLGEKRNKNPLLKSLENHPTSQRVEPKYDIVHTVGERAHSEAVPTVSEEKAVTLRSGKSRLSLKGRQLSPEVTPADPEGRLDSQAGSVQRASLIWEARGMQQVSGSKTDFREPKDTFGGNCLSPKWTGGVSGNWHKATVVVSDEKGLEVASEVTSEHSARPCGPEVTCTRTVQAAAREPQHQGTEGSGKKPGGCISAGERSPPQGCPRDPPSRTKDETSDFRARPRPDGLVQKGSLVVTASEGELRPAEAREPEARMRKVSPTDQRLEKWRRRTLPHDVKFDEFSFLSPEHSSKVEQRCTDYLSPTTGALRKPQLSHNRVEAQEGHPGVSQDPALTGVKQGSSVEPKATFFAVTYQIPDTQKAKSVVKSGPQHLTEHSRKRAPPPSPHPLTSTLISLNPEELPETMGNKIWAQGRERDSTSFSKTPKPSDAPSPLGDRTLDLSTERIIDADVVWIRRRPEDGTGFQNDWKESGNKTSPSSAPQMTPTFKSHPKASDVLVRRKTEMVGETVPGKVKDVYRSSVLDIDALMAEYKKQEAQELMEGPPAEPSSSSQERPGQQGGVERRRRSLKEGPEAEGLRKPAGIAETNPSSRPGSGKQPLETPGAATNTKLSPPLWALPHSVPSEKYQGTSSGSGGSRKKISEITEDETKAFAGKRHSVKDQNYSTESKPTTWEGPGSGASALPKSSSVDQKKGTPRKSIRKEEEGRVAQWGDHPRDCGRSPLDVKRAYSEKGPPAKIREGLSIMQEARERRQEQPKGRSSLPRESSEAEETKMGPCRRESGTRDSRKVLSWDPGREDALQDNEQPLRQVSPVALGPRRSHSFCKDKRSGAFVDQLKQCFTRRPPEAKDTDTLVQEADSQYGTWTDQRQSGESLAPESPSPDSSATSARKQPSSSRLSSLSSQTEATSAGDQHDCSRDQRSTSVDRSSTDLESTDGTEGPPPPDTCSTKRVDDFSFIDQTSVLDSSALKTRVQLSKRSRRRAPISHSLRRSRVSESDSRSPLEEEVDSTWMFKDSTEEKSPRREESDEEEKPSRTDRTPVSHPQRMPVFPGVDPAVLKAQLHKRPEADSPSETPGWAPQPKTPKSPFQLGSRVLPSSVEKDERSEEPSPQWLKELKSKKRQSLYENQA</sequence>
<feature type="compositionally biased region" description="Basic and acidic residues" evidence="1">
    <location>
        <begin position="913"/>
        <end position="930"/>
    </location>
</feature>
<feature type="domain" description="Tankyrase 1-binding protein C-terminal" evidence="2">
    <location>
        <begin position="1654"/>
        <end position="1822"/>
    </location>
</feature>
<dbReference type="FunCoup" id="A0A671G4V1">
    <property type="interactions" value="165"/>
</dbReference>
<dbReference type="OrthoDB" id="9950932at2759"/>
<feature type="compositionally biased region" description="Polar residues" evidence="1">
    <location>
        <begin position="1624"/>
        <end position="1639"/>
    </location>
</feature>
<feature type="region of interest" description="Disordered" evidence="1">
    <location>
        <begin position="454"/>
        <end position="664"/>
    </location>
</feature>
<evidence type="ECO:0000313" key="4">
    <source>
        <dbReference type="Proteomes" id="UP000472240"/>
    </source>
</evidence>
<feature type="compositionally biased region" description="Polar residues" evidence="1">
    <location>
        <begin position="164"/>
        <end position="180"/>
    </location>
</feature>
<feature type="compositionally biased region" description="Basic and acidic residues" evidence="1">
    <location>
        <begin position="1272"/>
        <end position="1282"/>
    </location>
</feature>
<feature type="compositionally biased region" description="Polar residues" evidence="1">
    <location>
        <begin position="1177"/>
        <end position="1191"/>
    </location>
</feature>
<dbReference type="GO" id="GO:0015630">
    <property type="term" value="C:microtubule cytoskeleton"/>
    <property type="evidence" value="ECO:0007669"/>
    <property type="project" value="Ensembl"/>
</dbReference>
<dbReference type="PANTHER" id="PTHR22042:SF3">
    <property type="entry name" value="RIKEN CDNA 2900026A02 GENE"/>
    <property type="match status" value="1"/>
</dbReference>
<feature type="compositionally biased region" description="Low complexity" evidence="1">
    <location>
        <begin position="1596"/>
        <end position="1605"/>
    </location>
</feature>
<feature type="compositionally biased region" description="Basic residues" evidence="1">
    <location>
        <begin position="1677"/>
        <end position="1694"/>
    </location>
</feature>
<dbReference type="GeneID" id="117017753"/>
<feature type="region of interest" description="Disordered" evidence="1">
    <location>
        <begin position="1671"/>
        <end position="1831"/>
    </location>
</feature>
<feature type="compositionally biased region" description="Basic and acidic residues" evidence="1">
    <location>
        <begin position="1717"/>
        <end position="1742"/>
    </location>
</feature>
<keyword evidence="4" id="KW-1185">Reference proteome</keyword>
<feature type="compositionally biased region" description="Basic and acidic residues" evidence="1">
    <location>
        <begin position="536"/>
        <end position="548"/>
    </location>
</feature>
<dbReference type="GO" id="GO:0005929">
    <property type="term" value="C:cilium"/>
    <property type="evidence" value="ECO:0007669"/>
    <property type="project" value="Ensembl"/>
</dbReference>
<feature type="compositionally biased region" description="Polar residues" evidence="1">
    <location>
        <begin position="1560"/>
        <end position="1575"/>
    </location>
</feature>
<feature type="compositionally biased region" description="Basic and acidic residues" evidence="1">
    <location>
        <begin position="1695"/>
        <end position="1705"/>
    </location>
</feature>
<dbReference type="GeneTree" id="ENSGT00940000154184"/>
<feature type="compositionally biased region" description="Low complexity" evidence="1">
    <location>
        <begin position="53"/>
        <end position="70"/>
    </location>
</feature>